<name>A0ABU5IHB8_9BURK</name>
<evidence type="ECO:0000256" key="5">
    <source>
        <dbReference type="ARBA" id="ARBA00022989"/>
    </source>
</evidence>
<evidence type="ECO:0000313" key="9">
    <source>
        <dbReference type="Proteomes" id="UP001293718"/>
    </source>
</evidence>
<dbReference type="InterPro" id="IPR036259">
    <property type="entry name" value="MFS_trans_sf"/>
</dbReference>
<dbReference type="PANTHER" id="PTHR23513:SF9">
    <property type="entry name" value="ENTEROBACTIN EXPORTER ENTS"/>
    <property type="match status" value="1"/>
</dbReference>
<evidence type="ECO:0000256" key="2">
    <source>
        <dbReference type="ARBA" id="ARBA00022448"/>
    </source>
</evidence>
<dbReference type="Proteomes" id="UP001293718">
    <property type="component" value="Unassembled WGS sequence"/>
</dbReference>
<feature type="transmembrane region" description="Helical" evidence="7">
    <location>
        <begin position="331"/>
        <end position="352"/>
    </location>
</feature>
<dbReference type="Pfam" id="PF07690">
    <property type="entry name" value="MFS_1"/>
    <property type="match status" value="1"/>
</dbReference>
<dbReference type="EMBL" id="JAXOJX010000031">
    <property type="protein sequence ID" value="MDZ5458534.1"/>
    <property type="molecule type" value="Genomic_DNA"/>
</dbReference>
<feature type="transmembrane region" description="Helical" evidence="7">
    <location>
        <begin position="25"/>
        <end position="46"/>
    </location>
</feature>
<reference evidence="8 9" key="1">
    <citation type="submission" date="2023-11" db="EMBL/GenBank/DDBJ databases">
        <title>Draft genome of Azohydromonas lata strain H1 (DSM1123), a polyhydroxyalkanoate producer.</title>
        <authorList>
            <person name="Traversa D."/>
            <person name="D'Addabbo P."/>
            <person name="Pazzani C."/>
            <person name="Manzari C."/>
            <person name="Chiara M."/>
            <person name="Scrascia M."/>
        </authorList>
    </citation>
    <scope>NUCLEOTIDE SEQUENCE [LARGE SCALE GENOMIC DNA]</scope>
    <source>
        <strain evidence="8 9">H1</strain>
    </source>
</reference>
<feature type="transmembrane region" description="Helical" evidence="7">
    <location>
        <begin position="239"/>
        <end position="258"/>
    </location>
</feature>
<gene>
    <name evidence="8" type="ORF">SM757_18300</name>
</gene>
<dbReference type="CDD" id="cd06173">
    <property type="entry name" value="MFS_MefA_like"/>
    <property type="match status" value="1"/>
</dbReference>
<comment type="caution">
    <text evidence="8">The sequence shown here is derived from an EMBL/GenBank/DDBJ whole genome shotgun (WGS) entry which is preliminary data.</text>
</comment>
<evidence type="ECO:0000256" key="3">
    <source>
        <dbReference type="ARBA" id="ARBA00022475"/>
    </source>
</evidence>
<proteinExistence type="predicted"/>
<keyword evidence="4 7" id="KW-0812">Transmembrane</keyword>
<feature type="transmembrane region" description="Helical" evidence="7">
    <location>
        <begin position="82"/>
        <end position="102"/>
    </location>
</feature>
<feature type="transmembrane region" description="Helical" evidence="7">
    <location>
        <begin position="58"/>
        <end position="76"/>
    </location>
</feature>
<feature type="transmembrane region" description="Helical" evidence="7">
    <location>
        <begin position="293"/>
        <end position="311"/>
    </location>
</feature>
<feature type="transmembrane region" description="Helical" evidence="7">
    <location>
        <begin position="206"/>
        <end position="233"/>
    </location>
</feature>
<protein>
    <submittedName>
        <fullName evidence="8">MFS transporter</fullName>
    </submittedName>
</protein>
<evidence type="ECO:0000256" key="1">
    <source>
        <dbReference type="ARBA" id="ARBA00004651"/>
    </source>
</evidence>
<dbReference type="PANTHER" id="PTHR23513">
    <property type="entry name" value="INTEGRAL MEMBRANE EFFLUX PROTEIN-RELATED"/>
    <property type="match status" value="1"/>
</dbReference>
<accession>A0ABU5IHB8</accession>
<keyword evidence="2" id="KW-0813">Transport</keyword>
<sequence length="404" mass="41484">MLGLLAEQAVLFAVPLLVFQRTGSVGWAGMAFAVEWLPALLAYPFAGLLADRLGGRRLFLVANTARALVLISAALLCALRPHWTVGVLMAGSGLLSLCMAPVRMAVEKTTPALAGDGALSRLQALVQNLELLGRLLGPGLAALLAHALGKLPLLPVAACGFALSALCWRGLPGTQPVQADAQAPGHAAADLVLGWTLLWRNRPLRLLAGVGFIINLAFAVAVGANASVITGVFGASDHVFGLMNAAAGLCGLLALRLVPRLPGPQAMARLGTAGYAVLCAGMAAMAWTHSVAVYAAAFALSIGGAAWFNLFNRTLRVQAVASAHLGKVIGVFYLVQYLPFPVAGLVTAALGPTLGVQAIYKGMALLLALPGAVLMLQVARGAHDALLPRPDAPAAPRAAVAERA</sequence>
<dbReference type="InterPro" id="IPR011701">
    <property type="entry name" value="MFS"/>
</dbReference>
<evidence type="ECO:0000256" key="4">
    <source>
        <dbReference type="ARBA" id="ARBA00022692"/>
    </source>
</evidence>
<feature type="transmembrane region" description="Helical" evidence="7">
    <location>
        <begin position="270"/>
        <end position="287"/>
    </location>
</feature>
<organism evidence="8 9">
    <name type="scientific">Azohydromonas lata</name>
    <dbReference type="NCBI Taxonomy" id="45677"/>
    <lineage>
        <taxon>Bacteria</taxon>
        <taxon>Pseudomonadati</taxon>
        <taxon>Pseudomonadota</taxon>
        <taxon>Betaproteobacteria</taxon>
        <taxon>Burkholderiales</taxon>
        <taxon>Sphaerotilaceae</taxon>
        <taxon>Azohydromonas</taxon>
    </lineage>
</organism>
<dbReference type="Gene3D" id="1.20.1250.20">
    <property type="entry name" value="MFS general substrate transporter like domains"/>
    <property type="match status" value="1"/>
</dbReference>
<dbReference type="SUPFAM" id="SSF103473">
    <property type="entry name" value="MFS general substrate transporter"/>
    <property type="match status" value="1"/>
</dbReference>
<evidence type="ECO:0000256" key="7">
    <source>
        <dbReference type="SAM" id="Phobius"/>
    </source>
</evidence>
<comment type="subcellular location">
    <subcellularLocation>
        <location evidence="1">Cell membrane</location>
        <topology evidence="1">Multi-pass membrane protein</topology>
    </subcellularLocation>
</comment>
<dbReference type="RefSeq" id="WP_322466596.1">
    <property type="nucleotide sequence ID" value="NZ_JAXOJX010000031.1"/>
</dbReference>
<feature type="transmembrane region" description="Helical" evidence="7">
    <location>
        <begin position="358"/>
        <end position="379"/>
    </location>
</feature>
<evidence type="ECO:0000313" key="8">
    <source>
        <dbReference type="EMBL" id="MDZ5458534.1"/>
    </source>
</evidence>
<keyword evidence="6 7" id="KW-0472">Membrane</keyword>
<keyword evidence="3" id="KW-1003">Cell membrane</keyword>
<keyword evidence="5 7" id="KW-1133">Transmembrane helix</keyword>
<keyword evidence="9" id="KW-1185">Reference proteome</keyword>
<evidence type="ECO:0000256" key="6">
    <source>
        <dbReference type="ARBA" id="ARBA00023136"/>
    </source>
</evidence>